<dbReference type="InterPro" id="IPR001245">
    <property type="entry name" value="Ser-Thr/Tyr_kinase_cat_dom"/>
</dbReference>
<accession>A0AAN7LHI3</accession>
<evidence type="ECO:0000256" key="2">
    <source>
        <dbReference type="ARBA" id="ARBA00004479"/>
    </source>
</evidence>
<dbReference type="Pfam" id="PF07714">
    <property type="entry name" value="PK_Tyr_Ser-Thr"/>
    <property type="match status" value="1"/>
</dbReference>
<keyword evidence="3" id="KW-0433">Leucine-rich repeat</keyword>
<dbReference type="PANTHER" id="PTHR27000">
    <property type="entry name" value="LEUCINE-RICH REPEAT RECEPTOR-LIKE PROTEIN KINASE FAMILY PROTEIN-RELATED"/>
    <property type="match status" value="1"/>
</dbReference>
<dbReference type="FunFam" id="3.30.200.20:FF:000371">
    <property type="entry name" value="Protein NSP-INTERACTING KINASE 2"/>
    <property type="match status" value="1"/>
</dbReference>
<keyword evidence="7 11" id="KW-1133">Transmembrane helix</keyword>
<sequence length="678" mass="74156">MFFFFLLFILPPGLLPTSLSKPTSELDALMAIKASLDPENQVLTSWTDTADPCAGSFEGIACNELGHVANISLQGKGLSGRIPSAVAGLEDLTGLYLHFNGLSGEIPKEIGNLSKLIDLYLNVNDLSGSIPAEIGGMPNLQVLQLCYNRLSGGVPTQLGSLKKLSVLDLQYNHLTGSIPASLGELGSLTRLNLSYNNLFGPIPVRLADAQMLQILDLQNNTLTGSVPSALKRLSGGFQYQNNPGLCGSEFPNLEACPADYDPNKPEPLGPNTLGKKSFPQSVNLTEPGCQKQNCQDRSRSPNAGIVFGVVAVAVASVMVGISGFTWYRQRKQNIGSTCRELESRLGTGQVRDACKRGASPLISLEYSNRWDPLGWGRSWSGTAFSQEVFETFMFNIEVVERATQSFSKVNLLGKSKFSAVYKGVLTDGSSVAIKRIAKTSCKFDEDEFVRGLKLLTTVNHDNLVKLRGFCCSKGRGECFLIYEFIPSGNLLQHLDVEHGRGKVLEWSTRVWIIKGIAEAICYLHRSEGKKPALVHQNISAQKVLLDYWNNPLLADSGIYRLLADDILFWKLKSTAAMGYLAPEYASTGRFTDKSDIFAFGMLVFQIISGKTLVNPVIRKGTEAVSFNEFVDPNLEGNFPVLEAERLGRLALLCTHDSPCLRPSMDDIMKELNEHSMSC</sequence>
<dbReference type="Pfam" id="PF13855">
    <property type="entry name" value="LRR_8"/>
    <property type="match status" value="1"/>
</dbReference>
<keyword evidence="8 11" id="KW-0472">Membrane</keyword>
<dbReference type="GO" id="GO:0005886">
    <property type="term" value="C:plasma membrane"/>
    <property type="evidence" value="ECO:0007669"/>
    <property type="project" value="UniProtKB-SubCell"/>
</dbReference>
<evidence type="ECO:0000256" key="9">
    <source>
        <dbReference type="ARBA" id="ARBA00023170"/>
    </source>
</evidence>
<dbReference type="GO" id="GO:0005524">
    <property type="term" value="F:ATP binding"/>
    <property type="evidence" value="ECO:0007669"/>
    <property type="project" value="InterPro"/>
</dbReference>
<comment type="caution">
    <text evidence="14">The sequence shown here is derived from an EMBL/GenBank/DDBJ whole genome shotgun (WGS) entry which is preliminary data.</text>
</comment>
<gene>
    <name evidence="14" type="ORF">SAY86_019552</name>
</gene>
<feature type="signal peptide" evidence="12">
    <location>
        <begin position="1"/>
        <end position="20"/>
    </location>
</feature>
<dbReference type="Pfam" id="PF00560">
    <property type="entry name" value="LRR_1"/>
    <property type="match status" value="2"/>
</dbReference>
<keyword evidence="10" id="KW-0325">Glycoprotein</keyword>
<evidence type="ECO:0000313" key="15">
    <source>
        <dbReference type="Proteomes" id="UP001346149"/>
    </source>
</evidence>
<evidence type="ECO:0000259" key="13">
    <source>
        <dbReference type="PROSITE" id="PS50011"/>
    </source>
</evidence>
<dbReference type="InterPro" id="IPR011009">
    <property type="entry name" value="Kinase-like_dom_sf"/>
</dbReference>
<keyword evidence="6" id="KW-0677">Repeat</keyword>
<dbReference type="PROSITE" id="PS50011">
    <property type="entry name" value="PROTEIN_KINASE_DOM"/>
    <property type="match status" value="1"/>
</dbReference>
<dbReference type="InterPro" id="IPR032675">
    <property type="entry name" value="LRR_dom_sf"/>
</dbReference>
<comment type="subcellular location">
    <subcellularLocation>
        <location evidence="1">Cell membrane</location>
        <topology evidence="1">Single-pass membrane protein</topology>
    </subcellularLocation>
    <subcellularLocation>
        <location evidence="2">Membrane</location>
        <topology evidence="2">Single-pass type I membrane protein</topology>
    </subcellularLocation>
</comment>
<evidence type="ECO:0000313" key="14">
    <source>
        <dbReference type="EMBL" id="KAK4788233.1"/>
    </source>
</evidence>
<keyword evidence="9" id="KW-0675">Receptor</keyword>
<evidence type="ECO:0000256" key="5">
    <source>
        <dbReference type="ARBA" id="ARBA00022729"/>
    </source>
</evidence>
<keyword evidence="5 12" id="KW-0732">Signal</keyword>
<dbReference type="Gene3D" id="1.10.510.10">
    <property type="entry name" value="Transferase(Phosphotransferase) domain 1"/>
    <property type="match status" value="1"/>
</dbReference>
<protein>
    <recommendedName>
        <fullName evidence="13">Protein kinase domain-containing protein</fullName>
    </recommendedName>
</protein>
<dbReference type="FunFam" id="3.80.10.10:FF:000129">
    <property type="entry name" value="Leucine-rich repeat receptor-like kinase"/>
    <property type="match status" value="1"/>
</dbReference>
<dbReference type="InterPro" id="IPR001611">
    <property type="entry name" value="Leu-rich_rpt"/>
</dbReference>
<keyword evidence="15" id="KW-1185">Reference proteome</keyword>
<evidence type="ECO:0000256" key="11">
    <source>
        <dbReference type="SAM" id="Phobius"/>
    </source>
</evidence>
<evidence type="ECO:0000256" key="12">
    <source>
        <dbReference type="SAM" id="SignalP"/>
    </source>
</evidence>
<keyword evidence="4 11" id="KW-0812">Transmembrane</keyword>
<dbReference type="AlphaFoldDB" id="A0AAN7LHI3"/>
<dbReference type="FunFam" id="3.80.10.10:FF:000562">
    <property type="entry name" value="Protein NSP-INTERACTING KINASE 2"/>
    <property type="match status" value="1"/>
</dbReference>
<feature type="domain" description="Protein kinase" evidence="13">
    <location>
        <begin position="406"/>
        <end position="677"/>
    </location>
</feature>
<evidence type="ECO:0000256" key="1">
    <source>
        <dbReference type="ARBA" id="ARBA00004162"/>
    </source>
</evidence>
<dbReference type="EMBL" id="JAXQNO010000011">
    <property type="protein sequence ID" value="KAK4788233.1"/>
    <property type="molecule type" value="Genomic_DNA"/>
</dbReference>
<organism evidence="14 15">
    <name type="scientific">Trapa natans</name>
    <name type="common">Water chestnut</name>
    <dbReference type="NCBI Taxonomy" id="22666"/>
    <lineage>
        <taxon>Eukaryota</taxon>
        <taxon>Viridiplantae</taxon>
        <taxon>Streptophyta</taxon>
        <taxon>Embryophyta</taxon>
        <taxon>Tracheophyta</taxon>
        <taxon>Spermatophyta</taxon>
        <taxon>Magnoliopsida</taxon>
        <taxon>eudicotyledons</taxon>
        <taxon>Gunneridae</taxon>
        <taxon>Pentapetalae</taxon>
        <taxon>rosids</taxon>
        <taxon>malvids</taxon>
        <taxon>Myrtales</taxon>
        <taxon>Lythraceae</taxon>
        <taxon>Trapa</taxon>
    </lineage>
</organism>
<dbReference type="Proteomes" id="UP001346149">
    <property type="component" value="Unassembled WGS sequence"/>
</dbReference>
<dbReference type="InterPro" id="IPR000719">
    <property type="entry name" value="Prot_kinase_dom"/>
</dbReference>
<dbReference type="Gene3D" id="3.80.10.10">
    <property type="entry name" value="Ribonuclease Inhibitor"/>
    <property type="match status" value="2"/>
</dbReference>
<dbReference type="PANTHER" id="PTHR27000:SF642">
    <property type="entry name" value="INACTIVE LEUCINE-RICH REPEAT RECEPTOR KINASE XIAO-RELATED"/>
    <property type="match status" value="1"/>
</dbReference>
<evidence type="ECO:0000256" key="6">
    <source>
        <dbReference type="ARBA" id="ARBA00022737"/>
    </source>
</evidence>
<evidence type="ECO:0000256" key="4">
    <source>
        <dbReference type="ARBA" id="ARBA00022692"/>
    </source>
</evidence>
<dbReference type="InterPro" id="IPR013210">
    <property type="entry name" value="LRR_N_plant-typ"/>
</dbReference>
<evidence type="ECO:0000256" key="3">
    <source>
        <dbReference type="ARBA" id="ARBA00022614"/>
    </source>
</evidence>
<evidence type="ECO:0000256" key="10">
    <source>
        <dbReference type="ARBA" id="ARBA00023180"/>
    </source>
</evidence>
<dbReference type="GO" id="GO:0004672">
    <property type="term" value="F:protein kinase activity"/>
    <property type="evidence" value="ECO:0007669"/>
    <property type="project" value="InterPro"/>
</dbReference>
<dbReference type="SUPFAM" id="SSF56112">
    <property type="entry name" value="Protein kinase-like (PK-like)"/>
    <property type="match status" value="1"/>
</dbReference>
<evidence type="ECO:0000256" key="7">
    <source>
        <dbReference type="ARBA" id="ARBA00022989"/>
    </source>
</evidence>
<feature type="transmembrane region" description="Helical" evidence="11">
    <location>
        <begin position="303"/>
        <end position="327"/>
    </location>
</feature>
<dbReference type="SUPFAM" id="SSF52058">
    <property type="entry name" value="L domain-like"/>
    <property type="match status" value="1"/>
</dbReference>
<evidence type="ECO:0000256" key="8">
    <source>
        <dbReference type="ARBA" id="ARBA00023136"/>
    </source>
</evidence>
<proteinExistence type="predicted"/>
<dbReference type="Pfam" id="PF08263">
    <property type="entry name" value="LRRNT_2"/>
    <property type="match status" value="1"/>
</dbReference>
<name>A0AAN7LHI3_TRANT</name>
<dbReference type="Gene3D" id="3.30.200.20">
    <property type="entry name" value="Phosphorylase Kinase, domain 1"/>
    <property type="match status" value="1"/>
</dbReference>
<feature type="chain" id="PRO_5042936287" description="Protein kinase domain-containing protein" evidence="12">
    <location>
        <begin position="21"/>
        <end position="678"/>
    </location>
</feature>
<reference evidence="14 15" key="1">
    <citation type="journal article" date="2023" name="Hortic Res">
        <title>Pangenome of water caltrop reveals structural variations and asymmetric subgenome divergence after allopolyploidization.</title>
        <authorList>
            <person name="Zhang X."/>
            <person name="Chen Y."/>
            <person name="Wang L."/>
            <person name="Yuan Y."/>
            <person name="Fang M."/>
            <person name="Shi L."/>
            <person name="Lu R."/>
            <person name="Comes H.P."/>
            <person name="Ma Y."/>
            <person name="Chen Y."/>
            <person name="Huang G."/>
            <person name="Zhou Y."/>
            <person name="Zheng Z."/>
            <person name="Qiu Y."/>
        </authorList>
    </citation>
    <scope>NUCLEOTIDE SEQUENCE [LARGE SCALE GENOMIC DNA]</scope>
    <source>
        <strain evidence="14">F231</strain>
    </source>
</reference>